<name>A0A4V4LCG3_AURPU</name>
<feature type="non-terminal residue" evidence="2">
    <location>
        <position position="1"/>
    </location>
</feature>
<dbReference type="Proteomes" id="UP000308724">
    <property type="component" value="Unassembled WGS sequence"/>
</dbReference>
<feature type="region of interest" description="Disordered" evidence="1">
    <location>
        <begin position="328"/>
        <end position="363"/>
    </location>
</feature>
<comment type="caution">
    <text evidence="2">The sequence shown here is derived from an EMBL/GenBank/DDBJ whole genome shotgun (WGS) entry which is preliminary data.</text>
</comment>
<sequence>RSNGGGGGLSRLLKARISRFLEARIDAHSSPHGPTAGAEKVEKFSRETTDDYEDFVFAAGAEEISQMKRDLQNFLKNLCPADIDRLEGCDLKRLLEYRWDHGLSDEALFRINEGARSLSDSDFELRILTSEKSTTESTDSDLQRTPQRRVLETLQRTSKQATDTVIESRYYKLALYCQIDNIRKELENCAKSTTGVPFRTMALREGIKQTGDPELEGDSVKSFRKNKGRSGRHSVTTLGNIFGIAGFMPASANPAQYTWESFWPSVQAYEMNASPSRTRIEQYSLEKVLDEPHLEEYGIAAKDRVPVSSEARNLKYLYQTRRVSASIGFEKSSKPSGRTGGRTDLDRAYQPDQEQDTKTEQEDSELIAKAEQLFRKQVTESDPDHTGVRYILPYRHAGVWHCLFRSSEFTCVIYVTESRKIKAVNKDLQTDKVSRKLSDASTLQTNLIYQLDLDYQREGFLPIVQLWGEISWYVLQQHYPSCQYDKHMEYYRAIELLDPCWWTYYASCIMDPGQHESSVSAGGVIRTEAHLS</sequence>
<dbReference type="EMBL" id="QZBZ01000755">
    <property type="protein sequence ID" value="TIA27837.1"/>
    <property type="molecule type" value="Genomic_DNA"/>
</dbReference>
<reference evidence="2 3" key="1">
    <citation type="submission" date="2018-10" db="EMBL/GenBank/DDBJ databases">
        <title>Fifty Aureobasidium pullulans genomes reveal a recombining polyextremotolerant generalist.</title>
        <authorList>
            <person name="Gostincar C."/>
            <person name="Turk M."/>
            <person name="Zajc J."/>
            <person name="Gunde-Cimerman N."/>
        </authorList>
    </citation>
    <scope>NUCLEOTIDE SEQUENCE [LARGE SCALE GENOMIC DNA]</scope>
    <source>
        <strain evidence="2 3">EXF-1645</strain>
    </source>
</reference>
<feature type="compositionally biased region" description="Basic and acidic residues" evidence="1">
    <location>
        <begin position="341"/>
        <end position="363"/>
    </location>
</feature>
<protein>
    <submittedName>
        <fullName evidence="2">Uncharacterized protein</fullName>
    </submittedName>
</protein>
<evidence type="ECO:0000313" key="3">
    <source>
        <dbReference type="Proteomes" id="UP000308724"/>
    </source>
</evidence>
<organism evidence="2 3">
    <name type="scientific">Aureobasidium pullulans</name>
    <name type="common">Black yeast</name>
    <name type="synonym">Pullularia pullulans</name>
    <dbReference type="NCBI Taxonomy" id="5580"/>
    <lineage>
        <taxon>Eukaryota</taxon>
        <taxon>Fungi</taxon>
        <taxon>Dikarya</taxon>
        <taxon>Ascomycota</taxon>
        <taxon>Pezizomycotina</taxon>
        <taxon>Dothideomycetes</taxon>
        <taxon>Dothideomycetidae</taxon>
        <taxon>Dothideales</taxon>
        <taxon>Saccotheciaceae</taxon>
        <taxon>Aureobasidium</taxon>
    </lineage>
</organism>
<evidence type="ECO:0000256" key="1">
    <source>
        <dbReference type="SAM" id="MobiDB-lite"/>
    </source>
</evidence>
<accession>A0A4V4LCG3</accession>
<gene>
    <name evidence="2" type="ORF">D6C78_10992</name>
</gene>
<dbReference type="AlphaFoldDB" id="A0A4V4LCG3"/>
<evidence type="ECO:0000313" key="2">
    <source>
        <dbReference type="EMBL" id="TIA27837.1"/>
    </source>
</evidence>
<proteinExistence type="predicted"/>